<dbReference type="InterPro" id="IPR000847">
    <property type="entry name" value="LysR_HTH_N"/>
</dbReference>
<evidence type="ECO:0000313" key="6">
    <source>
        <dbReference type="EMBL" id="MBU3076677.1"/>
    </source>
</evidence>
<comment type="caution">
    <text evidence="6">The sequence shown here is derived from an EMBL/GenBank/DDBJ whole genome shotgun (WGS) entry which is preliminary data.</text>
</comment>
<keyword evidence="7" id="KW-1185">Reference proteome</keyword>
<feature type="domain" description="HTH lysR-type" evidence="5">
    <location>
        <begin position="1"/>
        <end position="58"/>
    </location>
</feature>
<evidence type="ECO:0000256" key="1">
    <source>
        <dbReference type="ARBA" id="ARBA00009437"/>
    </source>
</evidence>
<dbReference type="PANTHER" id="PTHR30346">
    <property type="entry name" value="TRANSCRIPTIONAL DUAL REGULATOR HCAR-RELATED"/>
    <property type="match status" value="1"/>
</dbReference>
<keyword evidence="4" id="KW-0804">Transcription</keyword>
<dbReference type="Proteomes" id="UP000776276">
    <property type="component" value="Unassembled WGS sequence"/>
</dbReference>
<name>A0ABS6BFR9_9SPHN</name>
<evidence type="ECO:0000259" key="5">
    <source>
        <dbReference type="PROSITE" id="PS50931"/>
    </source>
</evidence>
<keyword evidence="2" id="KW-0805">Transcription regulation</keyword>
<evidence type="ECO:0000256" key="4">
    <source>
        <dbReference type="ARBA" id="ARBA00023163"/>
    </source>
</evidence>
<dbReference type="PANTHER" id="PTHR30346:SF17">
    <property type="entry name" value="LYSR FAMILY TRANSCRIPTIONAL REGULATOR"/>
    <property type="match status" value="1"/>
</dbReference>
<sequence>MELRHIRYFVTLAETLHFGRAADLLGMSQPPLSQQIRALEEELGARLFERTSRRVRLTEAGQLFLAEAERLLNQADRAAAVVRRAAHGERGQLKLSFTASVPLVPKVVNAVFAFRNAYPEVRLDLTEMTRNAQLAGLEAGELCVGFVRGFDPPPIADHLTMVTVLEEGLVVAMHRDDPLAQRNGAISIADLAHSAFVLYERDLGAGFNEHIDLLCQAAGFRPRVVQETRGLSMLLGLVGAGLGVTVISRSLSALGLENVVYRPLEGGGTISRLWMVHRTSPGSTSSNFIRLVGQS</sequence>
<dbReference type="EMBL" id="JAHKRT010000001">
    <property type="protein sequence ID" value="MBU3076677.1"/>
    <property type="molecule type" value="Genomic_DNA"/>
</dbReference>
<dbReference type="CDD" id="cd08414">
    <property type="entry name" value="PBP2_LTTR_aromatics_like"/>
    <property type="match status" value="1"/>
</dbReference>
<accession>A0ABS6BFR9</accession>
<organism evidence="6 7">
    <name type="scientific">Sphingomonas quercus</name>
    <dbReference type="NCBI Taxonomy" id="2842451"/>
    <lineage>
        <taxon>Bacteria</taxon>
        <taxon>Pseudomonadati</taxon>
        <taxon>Pseudomonadota</taxon>
        <taxon>Alphaproteobacteria</taxon>
        <taxon>Sphingomonadales</taxon>
        <taxon>Sphingomonadaceae</taxon>
        <taxon>Sphingomonas</taxon>
    </lineage>
</organism>
<gene>
    <name evidence="6" type="ORF">KOF26_02260</name>
</gene>
<reference evidence="6 7" key="1">
    <citation type="submission" date="2021-06" db="EMBL/GenBank/DDBJ databases">
        <title>Sphingomonas sp. XMGL2, whole genome shotgun sequencing project.</title>
        <authorList>
            <person name="Zhao G."/>
            <person name="Shen L."/>
        </authorList>
    </citation>
    <scope>NUCLEOTIDE SEQUENCE [LARGE SCALE GENOMIC DNA]</scope>
    <source>
        <strain evidence="6 7">XMGL2</strain>
    </source>
</reference>
<evidence type="ECO:0000256" key="2">
    <source>
        <dbReference type="ARBA" id="ARBA00023015"/>
    </source>
</evidence>
<dbReference type="Pfam" id="PF00126">
    <property type="entry name" value="HTH_1"/>
    <property type="match status" value="1"/>
</dbReference>
<proteinExistence type="inferred from homology"/>
<evidence type="ECO:0000256" key="3">
    <source>
        <dbReference type="ARBA" id="ARBA00023125"/>
    </source>
</evidence>
<evidence type="ECO:0000313" key="7">
    <source>
        <dbReference type="Proteomes" id="UP000776276"/>
    </source>
</evidence>
<dbReference type="Pfam" id="PF03466">
    <property type="entry name" value="LysR_substrate"/>
    <property type="match status" value="1"/>
</dbReference>
<dbReference type="RefSeq" id="WP_216319267.1">
    <property type="nucleotide sequence ID" value="NZ_JAHKRT010000001.1"/>
</dbReference>
<comment type="similarity">
    <text evidence="1">Belongs to the LysR transcriptional regulatory family.</text>
</comment>
<protein>
    <submittedName>
        <fullName evidence="6">LysR family transcriptional regulator</fullName>
    </submittedName>
</protein>
<dbReference type="PROSITE" id="PS50931">
    <property type="entry name" value="HTH_LYSR"/>
    <property type="match status" value="1"/>
</dbReference>
<dbReference type="InterPro" id="IPR005119">
    <property type="entry name" value="LysR_subst-bd"/>
</dbReference>
<keyword evidence="3" id="KW-0238">DNA-binding</keyword>